<dbReference type="NCBIfam" id="TIGR01730">
    <property type="entry name" value="RND_mfp"/>
    <property type="match status" value="1"/>
</dbReference>
<dbReference type="PANTHER" id="PTHR30158:SF24">
    <property type="entry name" value="HLYD FAMILY SECRETION PROTEIN"/>
    <property type="match status" value="1"/>
</dbReference>
<dbReference type="InterPro" id="IPR006143">
    <property type="entry name" value="RND_pump_MFP"/>
</dbReference>
<dbReference type="Gene3D" id="2.40.50.100">
    <property type="match status" value="1"/>
</dbReference>
<reference evidence="7 8" key="1">
    <citation type="submission" date="2019-11" db="EMBL/GenBank/DDBJ databases">
        <title>The genome sequence of Methylocystis heyeri.</title>
        <authorList>
            <person name="Oshkin I.Y."/>
            <person name="Miroshnikov K."/>
            <person name="Dedysh S.N."/>
        </authorList>
    </citation>
    <scope>NUCLEOTIDE SEQUENCE [LARGE SCALE GENOMIC DNA]</scope>
    <source>
        <strain evidence="7 8">H2</strain>
    </source>
</reference>
<dbReference type="Gene3D" id="1.10.287.470">
    <property type="entry name" value="Helix hairpin bin"/>
    <property type="match status" value="1"/>
</dbReference>
<keyword evidence="3" id="KW-0175">Coiled coil</keyword>
<evidence type="ECO:0000256" key="2">
    <source>
        <dbReference type="ARBA" id="ARBA00009477"/>
    </source>
</evidence>
<dbReference type="GO" id="GO:0030313">
    <property type="term" value="C:cell envelope"/>
    <property type="evidence" value="ECO:0007669"/>
    <property type="project" value="UniProtKB-SubCell"/>
</dbReference>
<dbReference type="SUPFAM" id="SSF111369">
    <property type="entry name" value="HlyD-like secretion proteins"/>
    <property type="match status" value="1"/>
</dbReference>
<dbReference type="GO" id="GO:0005886">
    <property type="term" value="C:plasma membrane"/>
    <property type="evidence" value="ECO:0007669"/>
    <property type="project" value="TreeGrafter"/>
</dbReference>
<gene>
    <name evidence="7" type="ORF">H2LOC_013355</name>
</gene>
<dbReference type="OrthoDB" id="9816569at2"/>
<protein>
    <submittedName>
        <fullName evidence="7">Efflux RND transporter periplasmic adaptor subunit</fullName>
    </submittedName>
</protein>
<dbReference type="EMBL" id="CP046052">
    <property type="protein sequence ID" value="QGM46603.1"/>
    <property type="molecule type" value="Genomic_DNA"/>
</dbReference>
<dbReference type="GO" id="GO:0046677">
    <property type="term" value="P:response to antibiotic"/>
    <property type="evidence" value="ECO:0007669"/>
    <property type="project" value="TreeGrafter"/>
</dbReference>
<dbReference type="Pfam" id="PF25967">
    <property type="entry name" value="RND-MFP_C"/>
    <property type="match status" value="1"/>
</dbReference>
<organism evidence="7 8">
    <name type="scientific">Methylocystis heyeri</name>
    <dbReference type="NCBI Taxonomy" id="391905"/>
    <lineage>
        <taxon>Bacteria</taxon>
        <taxon>Pseudomonadati</taxon>
        <taxon>Pseudomonadota</taxon>
        <taxon>Alphaproteobacteria</taxon>
        <taxon>Hyphomicrobiales</taxon>
        <taxon>Methylocystaceae</taxon>
        <taxon>Methylocystis</taxon>
    </lineage>
</organism>
<evidence type="ECO:0000313" key="7">
    <source>
        <dbReference type="EMBL" id="QGM46603.1"/>
    </source>
</evidence>
<dbReference type="GO" id="GO:0022857">
    <property type="term" value="F:transmembrane transporter activity"/>
    <property type="evidence" value="ECO:0007669"/>
    <property type="project" value="InterPro"/>
</dbReference>
<proteinExistence type="inferred from homology"/>
<dbReference type="Gene3D" id="2.40.30.170">
    <property type="match status" value="1"/>
</dbReference>
<feature type="domain" description="Multidrug resistance protein MdtA-like C-terminal permuted SH3" evidence="6">
    <location>
        <begin position="328"/>
        <end position="385"/>
    </location>
</feature>
<evidence type="ECO:0000256" key="3">
    <source>
        <dbReference type="SAM" id="Coils"/>
    </source>
</evidence>
<comment type="similarity">
    <text evidence="2">Belongs to the membrane fusion protein (MFP) (TC 8.A.1) family.</text>
</comment>
<dbReference type="PANTHER" id="PTHR30158">
    <property type="entry name" value="ACRA/E-RELATED COMPONENT OF DRUG EFFLUX TRANSPORTER"/>
    <property type="match status" value="1"/>
</dbReference>
<dbReference type="InterPro" id="IPR058626">
    <property type="entry name" value="MdtA-like_b-barrel"/>
</dbReference>
<dbReference type="InterPro" id="IPR058627">
    <property type="entry name" value="MdtA-like_C"/>
</dbReference>
<name>A0A6B8KJ73_9HYPH</name>
<dbReference type="AlphaFoldDB" id="A0A6B8KJ73"/>
<feature type="domain" description="Multidrug resistance protein MdtA-like barrel-sandwich hybrid" evidence="4">
    <location>
        <begin position="84"/>
        <end position="221"/>
    </location>
</feature>
<feature type="domain" description="Multidrug resistance protein MdtA-like beta-barrel" evidence="5">
    <location>
        <begin position="232"/>
        <end position="319"/>
    </location>
</feature>
<dbReference type="Gene3D" id="2.40.420.20">
    <property type="match status" value="1"/>
</dbReference>
<evidence type="ECO:0000256" key="1">
    <source>
        <dbReference type="ARBA" id="ARBA00004196"/>
    </source>
</evidence>
<dbReference type="InterPro" id="IPR058625">
    <property type="entry name" value="MdtA-like_BSH"/>
</dbReference>
<comment type="subcellular location">
    <subcellularLocation>
        <location evidence="1">Cell envelope</location>
    </subcellularLocation>
</comment>
<evidence type="ECO:0000313" key="8">
    <source>
        <dbReference type="Proteomes" id="UP000309061"/>
    </source>
</evidence>
<evidence type="ECO:0000259" key="5">
    <source>
        <dbReference type="Pfam" id="PF25944"/>
    </source>
</evidence>
<dbReference type="Pfam" id="PF25917">
    <property type="entry name" value="BSH_RND"/>
    <property type="match status" value="1"/>
</dbReference>
<feature type="coiled-coil region" evidence="3">
    <location>
        <begin position="118"/>
        <end position="145"/>
    </location>
</feature>
<accession>A0A6B8KJ73</accession>
<evidence type="ECO:0000259" key="6">
    <source>
        <dbReference type="Pfam" id="PF25967"/>
    </source>
</evidence>
<dbReference type="Proteomes" id="UP000309061">
    <property type="component" value="Chromosome"/>
</dbReference>
<sequence length="409" mass="44321">MGMQGAIAMKTIFHLARSAGRFSARRGAPHTGAALAVAVALLGGSAQPCSAGSDAAAPPVPVALPKIQKVTEYIQLTGNATAINTVNIIARVEGYLEKIHFLDGQIVKKGDLLFTIQQQQYKDQLQQAEAQVRALEAALVYAKIEAARYSALQKKGAAAQVVVDQWNFQTKKTEADLASARAQVDIGKLNLSYTEVRAPFDGQMSKHYVDLGNTVGGTGQRTVLADIVQLDPIYVVANLSETEYLTIRKNLNQRMPNLAELLQVPVEVGLENQDSYAYRGTIQYVAPGIDPKTGTLFVRGVLDNPDHRLLPGFFVRIRLPKARILPGALLVPDRAVQSDQVGRFLFVLNQEDAVQQRYVQLGERDGALRVILSGIQSGDRVVVGDFWRVSAGAKVAPRLTAIEGSADQQ</sequence>
<evidence type="ECO:0000259" key="4">
    <source>
        <dbReference type="Pfam" id="PF25917"/>
    </source>
</evidence>
<dbReference type="Pfam" id="PF25944">
    <property type="entry name" value="Beta-barrel_RND"/>
    <property type="match status" value="1"/>
</dbReference>
<keyword evidence="8" id="KW-1185">Reference proteome</keyword>
<dbReference type="KEGG" id="mhey:H2LOC_013355"/>